<organism evidence="9 10">
    <name type="scientific">Solitalea longa</name>
    <dbReference type="NCBI Taxonomy" id="2079460"/>
    <lineage>
        <taxon>Bacteria</taxon>
        <taxon>Pseudomonadati</taxon>
        <taxon>Bacteroidota</taxon>
        <taxon>Sphingobacteriia</taxon>
        <taxon>Sphingobacteriales</taxon>
        <taxon>Sphingobacteriaceae</taxon>
        <taxon>Solitalea</taxon>
    </lineage>
</organism>
<dbReference type="InterPro" id="IPR000209">
    <property type="entry name" value="Peptidase_S8/S53_dom"/>
</dbReference>
<dbReference type="Proteomes" id="UP000236893">
    <property type="component" value="Unassembled WGS sequence"/>
</dbReference>
<dbReference type="PANTHER" id="PTHR43399:SF4">
    <property type="entry name" value="CELL WALL-ASSOCIATED PROTEASE"/>
    <property type="match status" value="1"/>
</dbReference>
<evidence type="ECO:0000259" key="7">
    <source>
        <dbReference type="Pfam" id="PF18676"/>
    </source>
</evidence>
<dbReference type="Gene3D" id="3.40.50.200">
    <property type="entry name" value="Peptidase S8/S53 domain"/>
    <property type="match status" value="2"/>
</dbReference>
<proteinExistence type="inferred from homology"/>
<dbReference type="Pfam" id="PF18676">
    <property type="entry name" value="MBG_2"/>
    <property type="match status" value="7"/>
</dbReference>
<dbReference type="Gene3D" id="2.60.40.10">
    <property type="entry name" value="Immunoglobulins"/>
    <property type="match status" value="1"/>
</dbReference>
<keyword evidence="3" id="KW-0378">Hydrolase</keyword>
<comment type="caution">
    <text evidence="9">The sequence shown here is derived from an EMBL/GenBank/DDBJ whole genome shotgun (WGS) entry which is preliminary data.</text>
</comment>
<feature type="transmembrane region" description="Helical" evidence="5">
    <location>
        <begin position="16"/>
        <end position="36"/>
    </location>
</feature>
<dbReference type="SUPFAM" id="SSF52743">
    <property type="entry name" value="Subtilisin-like"/>
    <property type="match status" value="1"/>
</dbReference>
<evidence type="ECO:0000259" key="6">
    <source>
        <dbReference type="Pfam" id="PF00082"/>
    </source>
</evidence>
<keyword evidence="5" id="KW-0812">Transmembrane</keyword>
<dbReference type="InterPro" id="IPR036852">
    <property type="entry name" value="Peptidase_S8/S53_dom_sf"/>
</dbReference>
<keyword evidence="5" id="KW-0472">Membrane</keyword>
<gene>
    <name evidence="9" type="ORF">C3K47_16135</name>
</gene>
<reference evidence="9 10" key="1">
    <citation type="submission" date="2018-01" db="EMBL/GenBank/DDBJ databases">
        <authorList>
            <person name="Gaut B.S."/>
            <person name="Morton B.R."/>
            <person name="Clegg M.T."/>
            <person name="Duvall M.R."/>
        </authorList>
    </citation>
    <scope>NUCLEOTIDE SEQUENCE [LARGE SCALE GENOMIC DNA]</scope>
    <source>
        <strain evidence="9 10">HR-AV</strain>
    </source>
</reference>
<dbReference type="Gene3D" id="3.30.160.710">
    <property type="match status" value="4"/>
</dbReference>
<dbReference type="InterPro" id="IPR026444">
    <property type="entry name" value="Secre_tail"/>
</dbReference>
<keyword evidence="4" id="KW-0720">Serine protease</keyword>
<evidence type="ECO:0000256" key="1">
    <source>
        <dbReference type="ARBA" id="ARBA00011073"/>
    </source>
</evidence>
<evidence type="ECO:0000313" key="9">
    <source>
        <dbReference type="EMBL" id="POY35312.1"/>
    </source>
</evidence>
<dbReference type="OrthoDB" id="355609at2"/>
<dbReference type="CDD" id="cd05562">
    <property type="entry name" value="Peptidases_S53_like"/>
    <property type="match status" value="1"/>
</dbReference>
<feature type="domain" description="MBG" evidence="7">
    <location>
        <begin position="1772"/>
        <end position="1848"/>
    </location>
</feature>
<feature type="domain" description="Secretion system C-terminal sorting" evidence="8">
    <location>
        <begin position="2246"/>
        <end position="2315"/>
    </location>
</feature>
<feature type="domain" description="MBG" evidence="7">
    <location>
        <begin position="1859"/>
        <end position="1935"/>
    </location>
</feature>
<dbReference type="InterPro" id="IPR013783">
    <property type="entry name" value="Ig-like_fold"/>
</dbReference>
<evidence type="ECO:0000256" key="3">
    <source>
        <dbReference type="ARBA" id="ARBA00022801"/>
    </source>
</evidence>
<dbReference type="InterPro" id="IPR023828">
    <property type="entry name" value="Peptidase_S8_Ser-AS"/>
</dbReference>
<evidence type="ECO:0000259" key="8">
    <source>
        <dbReference type="Pfam" id="PF18962"/>
    </source>
</evidence>
<evidence type="ECO:0000256" key="2">
    <source>
        <dbReference type="ARBA" id="ARBA00022670"/>
    </source>
</evidence>
<accession>A0A2S4ZZD0</accession>
<dbReference type="InterPro" id="IPR034075">
    <property type="entry name" value="Glr3161-like_dom"/>
</dbReference>
<dbReference type="GO" id="GO:0006508">
    <property type="term" value="P:proteolysis"/>
    <property type="evidence" value="ECO:0007669"/>
    <property type="project" value="UniProtKB-KW"/>
</dbReference>
<protein>
    <submittedName>
        <fullName evidence="9">Uncharacterized protein</fullName>
    </submittedName>
</protein>
<evidence type="ECO:0000313" key="10">
    <source>
        <dbReference type="Proteomes" id="UP000236893"/>
    </source>
</evidence>
<dbReference type="InterPro" id="IPR041286">
    <property type="entry name" value="MBG_2"/>
</dbReference>
<feature type="domain" description="MBG" evidence="7">
    <location>
        <begin position="1598"/>
        <end position="1674"/>
    </location>
</feature>
<feature type="domain" description="MBG" evidence="7">
    <location>
        <begin position="1946"/>
        <end position="2021"/>
    </location>
</feature>
<name>A0A2S4ZZD0_9SPHI</name>
<dbReference type="InterPro" id="IPR051048">
    <property type="entry name" value="Peptidase_S8/S53_subtilisin"/>
</dbReference>
<dbReference type="GO" id="GO:0004252">
    <property type="term" value="F:serine-type endopeptidase activity"/>
    <property type="evidence" value="ECO:0007669"/>
    <property type="project" value="InterPro"/>
</dbReference>
<feature type="domain" description="MBG" evidence="7">
    <location>
        <begin position="1510"/>
        <end position="1592"/>
    </location>
</feature>
<feature type="domain" description="MBG" evidence="7">
    <location>
        <begin position="2033"/>
        <end position="2105"/>
    </location>
</feature>
<dbReference type="RefSeq" id="WP_103790198.1">
    <property type="nucleotide sequence ID" value="NZ_PQVF01000012.1"/>
</dbReference>
<sequence>MRISTGKKSCLEPARFCVHLLLSTPFLFIILLIPAFSNGQNLSINDFVLFGGNPQIKSYAEKPSVILDNGSGVYGGSVGSTNLIKTLGGVKFTCNLYSGGTIYLAKGNIVYGTITATNSSGASGIILKTASDQYLKTNIDVNGSVNIGGGNVLGKVTLPKGSTYTGPPPAGGKLFGTPSKPLPPQLPAITYFPNAGTEKITSSQTIKPGCYGVMELGGGQTITFRGAGVYVFSSIKNSGALPNKFIFDLKNDPNGTIKIYVHDDIDLNITQVDFINGCNASKIYTETHGKGSSCKLGDYAFTMNNYSSAGRCSEWFGTVWAPFSGINIGSSSGNSTITGALWSGTKINIQCGVKIIYAPFSECSKPVVNAGNDVTFTCPQTQVTLSGSCSTPDVKFLWTAIEGGNILSGADTKSPVVNKKGKYVLTVTSPKGGCTASDTVTVNYTPCILPYYPPPENGKENELIGAELAALAEKGDSISDPQQNIFILNSDSVWVEVIVNEGRFQETLALLTSAEFGLTNIINNGNSQFIISGKLPIKNLEKLNERDDLINYCRPLFPAISGAGIAQTQGDRAQGSDFLRNGYDLDGDSIKVGVLSDSYNTLPGNPAAVDVSNGDLPGLTNPDYTEPVEVFAEYPFGRRADEGRAMLQIIHDIAPKAKLAFRTGFVSPGDLAQGIRQLQQANCDVMVDDVTFITEPFFQDGVVAQAVNEVSAQGVAYFTSAGNFANKSYQSTFNPTTPPAGIVGTAHNFGGGDVLQNISLQPGTYTIVLQWQDPIYSLGQTATGTVNDLDIYLTDDAGSALFGFNRNNLGGDPIEILPFTVTQATSTNILITRAAGSGNVDLKYIIFRGDATINEYNTGTSTIIGQANATGAFTIGAVRYNRTPLAGVNPPEIESFSSVGGPVNINGIPRNKPDFTAPDGINTSVNLGSLDYEGDGLFNFFGTSAAAPHAAAVAALIKQARKRYYNQNYSNTDLRSLLTSTAVDMNTPGFDYISGNGFIRADAAIQSFAAAKPSLIRLIVPENVTPGAEDFTLTLRAKFISPDTKVLFREDTLSTTVVNDSTATASIPSFTGNPSIRAFTPSKAPSGLDGGVSNSITFFEIAKKTIEITADNKTIKYGERLPEFTSTIKVNGVALDSTELTLADIGLDSITYLTPATSYSNVNNYIIRPTHIFDPENSVDAGFTELYNYTFNNGFISIAKMPLVITPRDTTLTYGEKVGDIHFNYQFDPSVVLDDPSALLDTVFNYHNNQLANDYIGLVNGRAVSIVNGRAIPIVNGQEVSIENGRAITIVNGESFPIVNKQAISIVNGRAVSIVNNLTDTQLNNISFLATEKTLEGARQVTNQKVINGAVVNQTSNIIDITQESVLDFNINSAQTSMLNSITGVSPKGLVDIESYTNKQAVTIVNGRAISIVNGLEISEVNGRAVSIVNGRAVTIVNGRAIPIVNSENKTAIIIDEQEIGLGLNSELKALNMITGLNNGLNYIIPGALRNDNFDISYGLGNLTILPAALSITARDTSKLYGQALSLDSTAFSISDGVLMFDDSIKTVTLSSAGTSAIASAGQYPIIPSAAIGGENTVLSNYNIAYINGELTVGKATLVVKANDASKVYGQPNPIFSAAFNGLLNGQTFETSGITGSPAFSTSATQFSNVGLYPILVSVGTLSSENYEFNFTDSDGELTITKAQLAVKANDASKVYGEPNPIFSAAFNGLLNGQTFETSGITGSPAFSTPATQFSNAGIYPISVSAGTLSSENYEFNFTDSDGELTITKAQLAVKANDASKVYGEPNPIFSAAFNGLLNGQTFETSGITGSPAFSTPATQFSNAGIYPISVSAGTLSSENYKFNFTDSDGELTITKAPLAVKANDASKVYGQPNPTFSATFNGLLNGQTFETSGITGTPAFSTSATQFSNAGLYPILVSAGTLSSENYEFDFTDSNGELTISKALLVVKANNASKEFGDPNPPFTVGFKGFLNGQTFETSGITGTPAFSTSATQFSNVGVYPISVSIGTLSSSNYDFDFSNCNAELRIRKAPLNIIADDKVINQGDTLPQFTARFITLKAGETPTLTFNVSPHYKGKVGDYDIVPSACRFPNASNYTITYTNGTLHVNPDCRYTKKLRIYLDCVEENSSVSGYKYIAHFKCENPNSSSVYIEKGDDNHITSAGKYDDSLLPQYFQSGTTTFDIPFDGLSLRWEINTIESNKKTAIAGTASSTSTRCHKAASSASNQNNNGSFGYSNDVDLKASLSVYPNPAKTLVTFKWENDKLNTKTCLLYDIYGQFYQVRITKQNDDSFEIDMTGLREGLYYLRVSGQNGYKFGRIIKE</sequence>
<keyword evidence="5" id="KW-1133">Transmembrane helix</keyword>
<dbReference type="NCBIfam" id="TIGR04183">
    <property type="entry name" value="Por_Secre_tail"/>
    <property type="match status" value="1"/>
</dbReference>
<dbReference type="Pfam" id="PF00082">
    <property type="entry name" value="Peptidase_S8"/>
    <property type="match status" value="1"/>
</dbReference>
<keyword evidence="10" id="KW-1185">Reference proteome</keyword>
<keyword evidence="2" id="KW-0645">Protease</keyword>
<dbReference type="EMBL" id="PQVF01000012">
    <property type="protein sequence ID" value="POY35312.1"/>
    <property type="molecule type" value="Genomic_DNA"/>
</dbReference>
<evidence type="ECO:0000256" key="4">
    <source>
        <dbReference type="ARBA" id="ARBA00022825"/>
    </source>
</evidence>
<dbReference type="PROSITE" id="PS00138">
    <property type="entry name" value="SUBTILASE_SER"/>
    <property type="match status" value="1"/>
</dbReference>
<feature type="domain" description="Peptidase S8/S53" evidence="6">
    <location>
        <begin position="821"/>
        <end position="997"/>
    </location>
</feature>
<comment type="similarity">
    <text evidence="1">Belongs to the peptidase S8 family.</text>
</comment>
<dbReference type="Pfam" id="PF18962">
    <property type="entry name" value="Por_Secre_tail"/>
    <property type="match status" value="1"/>
</dbReference>
<feature type="domain" description="MBG" evidence="7">
    <location>
        <begin position="1685"/>
        <end position="1761"/>
    </location>
</feature>
<evidence type="ECO:0000256" key="5">
    <source>
        <dbReference type="SAM" id="Phobius"/>
    </source>
</evidence>
<dbReference type="PANTHER" id="PTHR43399">
    <property type="entry name" value="SUBTILISIN-RELATED"/>
    <property type="match status" value="1"/>
</dbReference>